<comment type="subcellular location">
    <subcellularLocation>
        <location evidence="1">Membrane</location>
        <topology evidence="1">Multi-pass membrane protein</topology>
    </subcellularLocation>
</comment>
<evidence type="ECO:0000313" key="10">
    <source>
        <dbReference type="EMBL" id="TRY80889.1"/>
    </source>
</evidence>
<dbReference type="CDD" id="cd03230">
    <property type="entry name" value="ABC_DR_subfamily_A"/>
    <property type="match status" value="1"/>
</dbReference>
<dbReference type="GO" id="GO:0016887">
    <property type="term" value="F:ATP hydrolysis activity"/>
    <property type="evidence" value="ECO:0007669"/>
    <property type="project" value="InterPro"/>
</dbReference>
<evidence type="ECO:0000256" key="7">
    <source>
        <dbReference type="SAM" id="MobiDB-lite"/>
    </source>
</evidence>
<dbReference type="InterPro" id="IPR000412">
    <property type="entry name" value="ABC_2_transport"/>
</dbReference>
<evidence type="ECO:0000259" key="9">
    <source>
        <dbReference type="PROSITE" id="PS50893"/>
    </source>
</evidence>
<reference evidence="10 11" key="1">
    <citation type="journal article" date="2018" name="Nat. Ecol. Evol.">
        <title>Genomic signatures of mitonuclear coevolution across populations of Tigriopus californicus.</title>
        <authorList>
            <person name="Barreto F.S."/>
            <person name="Watson E.T."/>
            <person name="Lima T.G."/>
            <person name="Willett C.S."/>
            <person name="Edmands S."/>
            <person name="Li W."/>
            <person name="Burton R.S."/>
        </authorList>
    </citation>
    <scope>NUCLEOTIDE SEQUENCE [LARGE SCALE GENOMIC DNA]</scope>
    <source>
        <strain evidence="10 11">San Diego</strain>
    </source>
</reference>
<evidence type="ECO:0000313" key="11">
    <source>
        <dbReference type="Proteomes" id="UP000318571"/>
    </source>
</evidence>
<dbReference type="PRINTS" id="PR00164">
    <property type="entry name" value="ABC2TRNSPORT"/>
</dbReference>
<dbReference type="InterPro" id="IPR027417">
    <property type="entry name" value="P-loop_NTPase"/>
</dbReference>
<feature type="transmembrane region" description="Helical" evidence="8">
    <location>
        <begin position="685"/>
        <end position="703"/>
    </location>
</feature>
<dbReference type="Gene3D" id="3.40.50.300">
    <property type="entry name" value="P-loop containing nucleotide triphosphate hydrolases"/>
    <property type="match status" value="1"/>
</dbReference>
<accession>A0A553PT80</accession>
<evidence type="ECO:0000256" key="8">
    <source>
        <dbReference type="SAM" id="Phobius"/>
    </source>
</evidence>
<dbReference type="Pfam" id="PF00005">
    <property type="entry name" value="ABC_tran"/>
    <property type="match status" value="1"/>
</dbReference>
<dbReference type="InterPro" id="IPR017871">
    <property type="entry name" value="ABC_transporter-like_CS"/>
</dbReference>
<dbReference type="InterPro" id="IPR013525">
    <property type="entry name" value="ABC2_TM"/>
</dbReference>
<dbReference type="SUPFAM" id="SSF52540">
    <property type="entry name" value="P-loop containing nucleoside triphosphate hydrolases"/>
    <property type="match status" value="1"/>
</dbReference>
<feature type="region of interest" description="Disordered" evidence="7">
    <location>
        <begin position="1"/>
        <end position="24"/>
    </location>
</feature>
<evidence type="ECO:0000256" key="2">
    <source>
        <dbReference type="ARBA" id="ARBA00022692"/>
    </source>
</evidence>
<dbReference type="PROSITE" id="PS00211">
    <property type="entry name" value="ABC_TRANSPORTER_1"/>
    <property type="match status" value="1"/>
</dbReference>
<feature type="transmembrane region" description="Helical" evidence="8">
    <location>
        <begin position="651"/>
        <end position="673"/>
    </location>
</feature>
<keyword evidence="3" id="KW-0547">Nucleotide-binding</keyword>
<evidence type="ECO:0000256" key="1">
    <source>
        <dbReference type="ARBA" id="ARBA00004141"/>
    </source>
</evidence>
<keyword evidence="5 8" id="KW-1133">Transmembrane helix</keyword>
<dbReference type="GO" id="GO:0140359">
    <property type="term" value="F:ABC-type transporter activity"/>
    <property type="evidence" value="ECO:0007669"/>
    <property type="project" value="InterPro"/>
</dbReference>
<evidence type="ECO:0000256" key="3">
    <source>
        <dbReference type="ARBA" id="ARBA00022741"/>
    </source>
</evidence>
<dbReference type="Proteomes" id="UP000318571">
    <property type="component" value="Chromosome 12"/>
</dbReference>
<gene>
    <name evidence="10" type="ORF">TCAL_04705</name>
</gene>
<dbReference type="PROSITE" id="PS50893">
    <property type="entry name" value="ABC_TRANSPORTER_2"/>
    <property type="match status" value="1"/>
</dbReference>
<dbReference type="EMBL" id="VCGU01000001">
    <property type="protein sequence ID" value="TRY80889.1"/>
    <property type="molecule type" value="Genomic_DNA"/>
</dbReference>
<sequence length="711" mass="78920">MSGTSDDCRNMEDQTEQQQSLVNGNSVAISVNDAKLSNGQAKESPMAIKISNAYKHYTCGQKRTPVLLGLDMEVKKGQIYGLLGPSGCGKTTVLKCIVGKLTVETGSVRVFGEPPGSPGSGVPGPRVGYMPQELAIFLEFNIEETLTYFRRIFGMTRQQYEDRLAFLMKFLDLPSKTRSLINMSGGQQRRASLAIALLHEPELLILDEPTVGVDPLLRSAIWNHLTEMTDCFGKHCTIVITTHYIEEARQANRVGMMRFGKLLAEDSPEALLCRFSKPNLEDVFLDLCLQDGDLETAKVREERTQRRPILKFSKKKSEAKPKPTDLEDGEGCQVVLTNGQGSRPKEKVSATNSAASARSTSSTVAKYIGQKKPNLTSQRVTACMIKTFNRMKKRVGLLVYQFILPALQVSLFCLAIGQDPKELPVAIVNLENQGQPCAGHPTQCPFDMTFVGPEVNEHLQNLSCRYLSFMDASIARPVYYESYEVAHEAVKNGDAWGVISMGHNFSRNLYDRIFESVANEDLTTVNLEKFNASQIQVRMDITNQHIAFTLQLKFAEAFQLFMEQLVSSLKMSFRRADNSYTLQGMALGYSAMIIILERNEGLLDRTWIAGVTPGEFALAHFLVSLVVNFLQVVVTLTFMILVFQVPNEGSLWLVFLLTMLQGVAGTTIGLIISAVCKTQQDATQIALGIFYPNLILSGIIWPVESMPLALR</sequence>
<keyword evidence="4" id="KW-0067">ATP-binding</keyword>
<feature type="domain" description="ABC transporter" evidence="9">
    <location>
        <begin position="48"/>
        <end position="284"/>
    </location>
</feature>
<dbReference type="GO" id="GO:0005524">
    <property type="term" value="F:ATP binding"/>
    <property type="evidence" value="ECO:0007669"/>
    <property type="project" value="UniProtKB-KW"/>
</dbReference>
<protein>
    <recommendedName>
        <fullName evidence="9">ABC transporter domain-containing protein</fullName>
    </recommendedName>
</protein>
<evidence type="ECO:0000256" key="4">
    <source>
        <dbReference type="ARBA" id="ARBA00022840"/>
    </source>
</evidence>
<feature type="transmembrane region" description="Helical" evidence="8">
    <location>
        <begin position="617"/>
        <end position="645"/>
    </location>
</feature>
<evidence type="ECO:0000256" key="5">
    <source>
        <dbReference type="ARBA" id="ARBA00022989"/>
    </source>
</evidence>
<keyword evidence="6 8" id="KW-0472">Membrane</keyword>
<comment type="caution">
    <text evidence="10">The sequence shown here is derived from an EMBL/GenBank/DDBJ whole genome shotgun (WGS) entry which is preliminary data.</text>
</comment>
<feature type="compositionally biased region" description="Basic and acidic residues" evidence="7">
    <location>
        <begin position="1"/>
        <end position="12"/>
    </location>
</feature>
<evidence type="ECO:0000256" key="6">
    <source>
        <dbReference type="ARBA" id="ARBA00023136"/>
    </source>
</evidence>
<dbReference type="OMA" id="FVSAWID"/>
<proteinExistence type="predicted"/>
<keyword evidence="11" id="KW-1185">Reference proteome</keyword>
<dbReference type="SMART" id="SM00382">
    <property type="entry name" value="AAA"/>
    <property type="match status" value="1"/>
</dbReference>
<dbReference type="Pfam" id="PF01061">
    <property type="entry name" value="ABC2_membrane"/>
    <property type="match status" value="1"/>
</dbReference>
<dbReference type="AlphaFoldDB" id="A0A553PT80"/>
<dbReference type="GO" id="GO:0043190">
    <property type="term" value="C:ATP-binding cassette (ABC) transporter complex"/>
    <property type="evidence" value="ECO:0007669"/>
    <property type="project" value="InterPro"/>
</dbReference>
<dbReference type="InterPro" id="IPR003439">
    <property type="entry name" value="ABC_transporter-like_ATP-bd"/>
</dbReference>
<dbReference type="PANTHER" id="PTHR43038:SF3">
    <property type="entry name" value="ABC TRANSPORTER G FAMILY MEMBER 20 ISOFORM X1"/>
    <property type="match status" value="1"/>
</dbReference>
<name>A0A553PT80_TIGCA</name>
<dbReference type="PANTHER" id="PTHR43038">
    <property type="entry name" value="ATP-BINDING CASSETTE, SUB-FAMILY H, MEMBER 1"/>
    <property type="match status" value="1"/>
</dbReference>
<dbReference type="InterPro" id="IPR003593">
    <property type="entry name" value="AAA+_ATPase"/>
</dbReference>
<dbReference type="STRING" id="6832.A0A553PT80"/>
<organism evidence="10 11">
    <name type="scientific">Tigriopus californicus</name>
    <name type="common">Marine copepod</name>
    <dbReference type="NCBI Taxonomy" id="6832"/>
    <lineage>
        <taxon>Eukaryota</taxon>
        <taxon>Metazoa</taxon>
        <taxon>Ecdysozoa</taxon>
        <taxon>Arthropoda</taxon>
        <taxon>Crustacea</taxon>
        <taxon>Multicrustacea</taxon>
        <taxon>Hexanauplia</taxon>
        <taxon>Copepoda</taxon>
        <taxon>Harpacticoida</taxon>
        <taxon>Harpacticidae</taxon>
        <taxon>Tigriopus</taxon>
    </lineage>
</organism>
<keyword evidence="2 8" id="KW-0812">Transmembrane</keyword>